<evidence type="ECO:0000313" key="2">
    <source>
        <dbReference type="EMBL" id="PWR03762.1"/>
    </source>
</evidence>
<gene>
    <name evidence="2" type="ORF">DKT77_04845</name>
</gene>
<evidence type="ECO:0000259" key="1">
    <source>
        <dbReference type="Pfam" id="PF08239"/>
    </source>
</evidence>
<comment type="caution">
    <text evidence="2">The sequence shown here is derived from an EMBL/GenBank/DDBJ whole genome shotgun (WGS) entry which is preliminary data.</text>
</comment>
<feature type="domain" description="SH3b" evidence="1">
    <location>
        <begin position="15"/>
        <end position="71"/>
    </location>
</feature>
<dbReference type="InterPro" id="IPR003646">
    <property type="entry name" value="SH3-like_bac-type"/>
</dbReference>
<dbReference type="OrthoDB" id="5489750at2"/>
<dbReference type="EMBL" id="QGKU01000020">
    <property type="protein sequence ID" value="PWR03762.1"/>
    <property type="molecule type" value="Genomic_DNA"/>
</dbReference>
<dbReference type="Proteomes" id="UP000245680">
    <property type="component" value="Unassembled WGS sequence"/>
</dbReference>
<dbReference type="AlphaFoldDB" id="A0A2V2LFI1"/>
<sequence>MGPDYWQVTGVASDDTLNVRTGPGMSNRVILLAPNGAVFHNLGCRGEGNGRWCHVETPDGTISGWVAGRLLQDSGAPTQGNGSGQSEVPELYARQSGEMEVRFASGCTAHTTRRASVNVGARSGHGAEQKSSGLGVIGALANALRT</sequence>
<dbReference type="Pfam" id="PF08239">
    <property type="entry name" value="SH3_3"/>
    <property type="match status" value="1"/>
</dbReference>
<evidence type="ECO:0000313" key="3">
    <source>
        <dbReference type="Proteomes" id="UP000245680"/>
    </source>
</evidence>
<protein>
    <recommendedName>
        <fullName evidence="1">SH3b domain-containing protein</fullName>
    </recommendedName>
</protein>
<accession>A0A2V2LFI1</accession>
<name>A0A2V2LFI1_9RHOB</name>
<proteinExistence type="predicted"/>
<organism evidence="2 3">
    <name type="scientific">Meridianimarinicoccus roseus</name>
    <dbReference type="NCBI Taxonomy" id="2072018"/>
    <lineage>
        <taxon>Bacteria</taxon>
        <taxon>Pseudomonadati</taxon>
        <taxon>Pseudomonadota</taxon>
        <taxon>Alphaproteobacteria</taxon>
        <taxon>Rhodobacterales</taxon>
        <taxon>Paracoccaceae</taxon>
        <taxon>Meridianimarinicoccus</taxon>
    </lineage>
</organism>
<reference evidence="2 3" key="1">
    <citation type="submission" date="2018-05" db="EMBL/GenBank/DDBJ databases">
        <title>Rhodobacteraceae gen. nov., sp. nov. isolated from sea water.</title>
        <authorList>
            <person name="Ren Y."/>
        </authorList>
    </citation>
    <scope>NUCLEOTIDE SEQUENCE [LARGE SCALE GENOMIC DNA]</scope>
    <source>
        <strain evidence="2 3">TG-679</strain>
    </source>
</reference>
<keyword evidence="3" id="KW-1185">Reference proteome</keyword>
<dbReference type="Gene3D" id="2.30.30.40">
    <property type="entry name" value="SH3 Domains"/>
    <property type="match status" value="1"/>
</dbReference>